<evidence type="ECO:0000313" key="2">
    <source>
        <dbReference type="EMBL" id="OYR93217.1"/>
    </source>
</evidence>
<keyword evidence="4" id="KW-1185">Reference proteome</keyword>
<dbReference type="EMBL" id="NGNX01000003">
    <property type="protein sequence ID" value="OYR93217.1"/>
    <property type="molecule type" value="Genomic_DNA"/>
</dbReference>
<evidence type="ECO:0000313" key="1">
    <source>
        <dbReference type="EMBL" id="OYR89001.1"/>
    </source>
</evidence>
<dbReference type="RefSeq" id="WP_094496856.1">
    <property type="nucleotide sequence ID" value="NZ_CAMTQP010000009.1"/>
</dbReference>
<reference evidence="1 4" key="2">
    <citation type="submission" date="2017-05" db="EMBL/GenBank/DDBJ databases">
        <authorList>
            <person name="Lin X.B."/>
            <person name="Stothard P."/>
            <person name="Tasseva G."/>
            <person name="Walter J."/>
        </authorList>
    </citation>
    <scope>NUCLEOTIDE SEQUENCE [LARGE SCALE GENOMIC DNA]</scope>
    <source>
        <strain evidence="1 4">609u</strain>
    </source>
</reference>
<organism evidence="2 3">
    <name type="scientific">Lactobacillus taiwanensis</name>
    <dbReference type="NCBI Taxonomy" id="508451"/>
    <lineage>
        <taxon>Bacteria</taxon>
        <taxon>Bacillati</taxon>
        <taxon>Bacillota</taxon>
        <taxon>Bacilli</taxon>
        <taxon>Lactobacillales</taxon>
        <taxon>Lactobacillaceae</taxon>
        <taxon>Lactobacillus</taxon>
    </lineage>
</organism>
<reference evidence="2 3" key="1">
    <citation type="submission" date="2017-04" db="EMBL/GenBank/DDBJ databases">
        <authorList>
            <person name="Afonso C.L."/>
            <person name="Miller P.J."/>
            <person name="Scott M.A."/>
            <person name="Spackman E."/>
            <person name="Goraichik I."/>
            <person name="Dimitrov K.M."/>
            <person name="Suarez D.L."/>
            <person name="Swayne D.E."/>
        </authorList>
    </citation>
    <scope>NUCLEOTIDE SEQUENCE [LARGE SCALE GENOMIC DNA]</scope>
    <source>
        <strain evidence="2 3">609q</strain>
    </source>
</reference>
<evidence type="ECO:0000313" key="3">
    <source>
        <dbReference type="Proteomes" id="UP000215828"/>
    </source>
</evidence>
<dbReference type="Proteomes" id="UP000215828">
    <property type="component" value="Unassembled WGS sequence"/>
</dbReference>
<name>A0A256LKR3_9LACO</name>
<reference evidence="3 4" key="3">
    <citation type="submission" date="2017-09" db="EMBL/GenBank/DDBJ databases">
        <title>Tripartite evolution among Lactobacillus johnsonii, Lactobacillus taiwanensis, Lactobacillus reuteri and their rodent host.</title>
        <authorList>
            <person name="Wang T."/>
            <person name="Knowles S."/>
            <person name="Cheng C."/>
        </authorList>
    </citation>
    <scope>NUCLEOTIDE SEQUENCE [LARGE SCALE GENOMIC DNA]</scope>
    <source>
        <strain evidence="2 3">609q</strain>
        <strain evidence="1 4">609u</strain>
    </source>
</reference>
<gene>
    <name evidence="1" type="ORF">CBF53_00500</name>
    <name evidence="2" type="ORF">CBF70_01085</name>
</gene>
<protein>
    <submittedName>
        <fullName evidence="2">Uncharacterized protein</fullName>
    </submittedName>
</protein>
<comment type="caution">
    <text evidence="2">The sequence shown here is derived from an EMBL/GenBank/DDBJ whole genome shotgun (WGS) entry which is preliminary data.</text>
</comment>
<proteinExistence type="predicted"/>
<accession>A0A256LKR3</accession>
<sequence length="106" mass="12286">MSRANKGRCRYIETGLMTVNDVIEEVYLAWLNDGSHWVNKDKTGIFCNAANPEEEKLADEIAKKAMKGFNFRGNVVCRRKYNPRHLLALKRVVISSKNPVRHYYIN</sequence>
<dbReference type="EMBL" id="NGNV01000002">
    <property type="protein sequence ID" value="OYR89001.1"/>
    <property type="molecule type" value="Genomic_DNA"/>
</dbReference>
<evidence type="ECO:0000313" key="4">
    <source>
        <dbReference type="Proteomes" id="UP000216316"/>
    </source>
</evidence>
<dbReference type="AlphaFoldDB" id="A0A256LKR3"/>
<dbReference type="Proteomes" id="UP000216316">
    <property type="component" value="Unassembled WGS sequence"/>
</dbReference>